<evidence type="ECO:0000256" key="3">
    <source>
        <dbReference type="SAM" id="SignalP"/>
    </source>
</evidence>
<evidence type="ECO:0000256" key="2">
    <source>
        <dbReference type="SAM" id="Phobius"/>
    </source>
</evidence>
<feature type="region of interest" description="Disordered" evidence="1">
    <location>
        <begin position="176"/>
        <end position="204"/>
    </location>
</feature>
<comment type="caution">
    <text evidence="4">The sequence shown here is derived from an EMBL/GenBank/DDBJ whole genome shotgun (WGS) entry which is preliminary data.</text>
</comment>
<feature type="chain" id="PRO_5046650189" evidence="3">
    <location>
        <begin position="21"/>
        <end position="204"/>
    </location>
</feature>
<sequence length="204" mass="20564">MARVCLAAVLAFDAIHVVSANVFHSMMKSVVCDQVPIPFVCPSPKSKGQHGSGGSSASSASSGCSGDSCCPSSSCYGMPGMGCASSRGSVSCLGSSFPFTQGQCQCTGGASCSSGVCAGGAPRGSSGMLSGLSDLFDAEEVVRVPREDHSLALALYTGGACLLAAVGLSAGVRQQRRRSLPRLEGGDEQRPAWELLEQASSSGE</sequence>
<evidence type="ECO:0000313" key="4">
    <source>
        <dbReference type="EMBL" id="CAK0885459.1"/>
    </source>
</evidence>
<keyword evidence="3" id="KW-0732">Signal</keyword>
<dbReference type="EMBL" id="CAUYUJ010018673">
    <property type="protein sequence ID" value="CAK0885459.1"/>
    <property type="molecule type" value="Genomic_DNA"/>
</dbReference>
<name>A0ABN9WG75_9DINO</name>
<keyword evidence="5" id="KW-1185">Reference proteome</keyword>
<keyword evidence="2" id="KW-0472">Membrane</keyword>
<organism evidence="4 5">
    <name type="scientific">Prorocentrum cordatum</name>
    <dbReference type="NCBI Taxonomy" id="2364126"/>
    <lineage>
        <taxon>Eukaryota</taxon>
        <taxon>Sar</taxon>
        <taxon>Alveolata</taxon>
        <taxon>Dinophyceae</taxon>
        <taxon>Prorocentrales</taxon>
        <taxon>Prorocentraceae</taxon>
        <taxon>Prorocentrum</taxon>
    </lineage>
</organism>
<feature type="transmembrane region" description="Helical" evidence="2">
    <location>
        <begin position="153"/>
        <end position="172"/>
    </location>
</feature>
<proteinExistence type="predicted"/>
<gene>
    <name evidence="4" type="ORF">PCOR1329_LOCUS67075</name>
</gene>
<evidence type="ECO:0000256" key="1">
    <source>
        <dbReference type="SAM" id="MobiDB-lite"/>
    </source>
</evidence>
<protein>
    <submittedName>
        <fullName evidence="4">Uncharacterized protein</fullName>
    </submittedName>
</protein>
<dbReference type="Proteomes" id="UP001189429">
    <property type="component" value="Unassembled WGS sequence"/>
</dbReference>
<keyword evidence="2" id="KW-1133">Transmembrane helix</keyword>
<keyword evidence="2" id="KW-0812">Transmembrane</keyword>
<evidence type="ECO:0000313" key="5">
    <source>
        <dbReference type="Proteomes" id="UP001189429"/>
    </source>
</evidence>
<reference evidence="4" key="1">
    <citation type="submission" date="2023-10" db="EMBL/GenBank/DDBJ databases">
        <authorList>
            <person name="Chen Y."/>
            <person name="Shah S."/>
            <person name="Dougan E. K."/>
            <person name="Thang M."/>
            <person name="Chan C."/>
        </authorList>
    </citation>
    <scope>NUCLEOTIDE SEQUENCE [LARGE SCALE GENOMIC DNA]</scope>
</reference>
<feature type="signal peptide" evidence="3">
    <location>
        <begin position="1"/>
        <end position="20"/>
    </location>
</feature>
<accession>A0ABN9WG75</accession>